<dbReference type="Gene3D" id="3.90.550.10">
    <property type="entry name" value="Spore Coat Polysaccharide Biosynthesis Protein SpsA, Chain A"/>
    <property type="match status" value="1"/>
</dbReference>
<organism evidence="3 4">
    <name type="scientific">Blautia parvula</name>
    <dbReference type="NCBI Taxonomy" id="2877527"/>
    <lineage>
        <taxon>Bacteria</taxon>
        <taxon>Bacillati</taxon>
        <taxon>Bacillota</taxon>
        <taxon>Clostridia</taxon>
        <taxon>Lachnospirales</taxon>
        <taxon>Lachnospiraceae</taxon>
        <taxon>Blautia</taxon>
    </lineage>
</organism>
<sequence length="362" mass="41789">MITVSLCMIVKDEEEVLDRCLSGMKDLVDEMIIVDTGSKDRTKEIAGRYTDKVFTFEWTDDFSAARNFSFSKASMEYCMWMDADDVLLEKDRMAFLTMKRELSLDTDIVMMRYHTAFDEKGNAVFWYYRERLIRNGRGFLWQGAVHEVITPGGNIVYSEAAVSHKKIGAGDPDRNLNIYKKMLAQGKVLNARELYYYARELYYHGAYGEAVEAFGSFLRQPDAWLENKIEACQVMAQCYEKEGNRAASLQALLRSLEYDVPRAEICCDIGKHFMEEDQYETAVFWYKTALECRPDIERGGFVLPDCYGYIPAMQLCVCCDKLGKYAEAEAYNERGGKYKPDSAAYLYNREYFRGKNINSQNS</sequence>
<dbReference type="SMART" id="SM00028">
    <property type="entry name" value="TPR"/>
    <property type="match status" value="2"/>
</dbReference>
<feature type="domain" description="Glycosyltransferase 2-like" evidence="2">
    <location>
        <begin position="5"/>
        <end position="90"/>
    </location>
</feature>
<comment type="caution">
    <text evidence="3">The sequence shown here is derived from an EMBL/GenBank/DDBJ whole genome shotgun (WGS) entry which is preliminary data.</text>
</comment>
<dbReference type="InterPro" id="IPR011990">
    <property type="entry name" value="TPR-like_helical_dom_sf"/>
</dbReference>
<dbReference type="PANTHER" id="PTHR43630:SF2">
    <property type="entry name" value="GLYCOSYLTRANSFERASE"/>
    <property type="match status" value="1"/>
</dbReference>
<keyword evidence="1" id="KW-0802">TPR repeat</keyword>
<dbReference type="SUPFAM" id="SSF53448">
    <property type="entry name" value="Nucleotide-diphospho-sugar transferases"/>
    <property type="match status" value="1"/>
</dbReference>
<name>A0ABQ0BPE9_9FIRM</name>
<protein>
    <submittedName>
        <fullName evidence="3">Glycosyltransferase family 2 protein</fullName>
    </submittedName>
</protein>
<proteinExistence type="predicted"/>
<accession>A0ABQ0BPE9</accession>
<dbReference type="RefSeq" id="WP_227211064.1">
    <property type="nucleotide sequence ID" value="NZ_BAABZQ010000001.1"/>
</dbReference>
<dbReference type="Gene3D" id="1.25.40.10">
    <property type="entry name" value="Tetratricopeptide repeat domain"/>
    <property type="match status" value="1"/>
</dbReference>
<dbReference type="CDD" id="cd02511">
    <property type="entry name" value="Beta4Glucosyltransferase"/>
    <property type="match status" value="1"/>
</dbReference>
<evidence type="ECO:0000313" key="4">
    <source>
        <dbReference type="Proteomes" id="UP001600941"/>
    </source>
</evidence>
<dbReference type="EMBL" id="BAABZQ010000001">
    <property type="protein sequence ID" value="GAA6498410.1"/>
    <property type="molecule type" value="Genomic_DNA"/>
</dbReference>
<dbReference type="InterPro" id="IPR029044">
    <property type="entry name" value="Nucleotide-diphossugar_trans"/>
</dbReference>
<dbReference type="InterPro" id="IPR019734">
    <property type="entry name" value="TPR_rpt"/>
</dbReference>
<gene>
    <name evidence="3" type="ORF">K340107D12_12260</name>
</gene>
<dbReference type="PROSITE" id="PS50005">
    <property type="entry name" value="TPR"/>
    <property type="match status" value="1"/>
</dbReference>
<evidence type="ECO:0000313" key="3">
    <source>
        <dbReference type="EMBL" id="GAA6498410.1"/>
    </source>
</evidence>
<feature type="repeat" description="TPR" evidence="1">
    <location>
        <begin position="263"/>
        <end position="296"/>
    </location>
</feature>
<dbReference type="PANTHER" id="PTHR43630">
    <property type="entry name" value="POLY-BETA-1,6-N-ACETYL-D-GLUCOSAMINE SYNTHASE"/>
    <property type="match status" value="1"/>
</dbReference>
<dbReference type="Pfam" id="PF00535">
    <property type="entry name" value="Glycos_transf_2"/>
    <property type="match status" value="1"/>
</dbReference>
<dbReference type="Proteomes" id="UP001600941">
    <property type="component" value="Unassembled WGS sequence"/>
</dbReference>
<dbReference type="InterPro" id="IPR001173">
    <property type="entry name" value="Glyco_trans_2-like"/>
</dbReference>
<reference evidence="3 4" key="1">
    <citation type="submission" date="2024-04" db="EMBL/GenBank/DDBJ databases">
        <title>Defined microbial consortia suppress multidrug-resistant proinflammatory Enterobacteriaceae via ecological control.</title>
        <authorList>
            <person name="Furuichi M."/>
            <person name="Kawaguchi T."/>
            <person name="Pust M."/>
            <person name="Yasuma K."/>
            <person name="Plichta D."/>
            <person name="Hasegawa N."/>
            <person name="Ohya T."/>
            <person name="Bhattarai S."/>
            <person name="Sasajima S."/>
            <person name="Aoto Y."/>
            <person name="Tuganbaev T."/>
            <person name="Yaginuma M."/>
            <person name="Ueda M."/>
            <person name="Okahashi N."/>
            <person name="Amafuji K."/>
            <person name="Kiridooshi Y."/>
            <person name="Sugita K."/>
            <person name="Strazar M."/>
            <person name="Skelly A."/>
            <person name="Suda W."/>
            <person name="Hattori M."/>
            <person name="Nakamoto N."/>
            <person name="Caballero S."/>
            <person name="Norman J."/>
            <person name="Olle B."/>
            <person name="Tanoue T."/>
            <person name="Arita M."/>
            <person name="Bucci V."/>
            <person name="Atarashi K."/>
            <person name="Xavier R."/>
            <person name="Honda K."/>
        </authorList>
    </citation>
    <scope>NUCLEOTIDE SEQUENCE [LARGE SCALE GENOMIC DNA]</scope>
    <source>
        <strain evidence="4">k34-0107-D12</strain>
    </source>
</reference>
<evidence type="ECO:0000256" key="1">
    <source>
        <dbReference type="PROSITE-ProRule" id="PRU00339"/>
    </source>
</evidence>
<dbReference type="SUPFAM" id="SSF48452">
    <property type="entry name" value="TPR-like"/>
    <property type="match status" value="1"/>
</dbReference>
<evidence type="ECO:0000259" key="2">
    <source>
        <dbReference type="Pfam" id="PF00535"/>
    </source>
</evidence>
<keyword evidence="4" id="KW-1185">Reference proteome</keyword>